<evidence type="ECO:0000313" key="7">
    <source>
        <dbReference type="Proteomes" id="UP000007934"/>
    </source>
</evidence>
<dbReference type="SUPFAM" id="SSF75217">
    <property type="entry name" value="alpha/beta knot"/>
    <property type="match status" value="1"/>
</dbReference>
<dbReference type="EC" id="2.1.1.177" evidence="5"/>
<comment type="subunit">
    <text evidence="5">Homodimer.</text>
</comment>
<dbReference type="STRING" id="936155.HFELIS_03390"/>
<feature type="binding site" evidence="5">
    <location>
        <begin position="111"/>
        <end position="116"/>
    </location>
    <ligand>
        <name>S-adenosyl-L-methionine</name>
        <dbReference type="ChEBI" id="CHEBI:59789"/>
    </ligand>
</feature>
<dbReference type="eggNOG" id="COG1576">
    <property type="taxonomic scope" value="Bacteria"/>
</dbReference>
<dbReference type="EMBL" id="FQ670179">
    <property type="protein sequence ID" value="CBY82423.1"/>
    <property type="molecule type" value="Genomic_DNA"/>
</dbReference>
<dbReference type="Proteomes" id="UP000007934">
    <property type="component" value="Chromosome"/>
</dbReference>
<keyword evidence="1 5" id="KW-0489">Methyltransferase</keyword>
<evidence type="ECO:0000313" key="6">
    <source>
        <dbReference type="EMBL" id="CBY82423.1"/>
    </source>
</evidence>
<comment type="subcellular location">
    <subcellularLocation>
        <location evidence="5">Cytoplasm</location>
    </subcellularLocation>
</comment>
<reference evidence="6 7" key="1">
    <citation type="journal article" date="2011" name="Genome Biol. Evol.">
        <title>Comparative whole genome sequence analysis of the carcinogenic bacterial model pathogen Helicobacter felis.</title>
        <authorList>
            <person name="Arnold I.C."/>
            <person name="Zigova Z."/>
            <person name="Holden M."/>
            <person name="Lawley T.D."/>
            <person name="Rad R."/>
            <person name="Dougan G."/>
            <person name="Falkow S."/>
            <person name="Bentley S.D."/>
            <person name="Muller A."/>
        </authorList>
    </citation>
    <scope>NUCLEOTIDE SEQUENCE [LARGE SCALE GENOMIC DNA]</scope>
    <source>
        <strain evidence="7">ATCC 49179 / CCUG 28539 / NCTC 12436 / CS1</strain>
    </source>
</reference>
<protein>
    <recommendedName>
        <fullName evidence="5">Ribosomal RNA large subunit methyltransferase H</fullName>
        <ecNumber evidence="5">2.1.1.177</ecNumber>
    </recommendedName>
    <alternativeName>
        <fullName evidence="5">23S rRNA (pseudouridine1915-N3)-methyltransferase</fullName>
    </alternativeName>
    <alternativeName>
        <fullName evidence="5">23S rRNA m3Psi1915 methyltransferase</fullName>
    </alternativeName>
    <alternativeName>
        <fullName evidence="5">rRNA (pseudouridine-N3-)-methyltransferase RlmH</fullName>
    </alternativeName>
</protein>
<comment type="similarity">
    <text evidence="4 5">Belongs to the RNA methyltransferase RlmH family.</text>
</comment>
<dbReference type="GO" id="GO:0005737">
    <property type="term" value="C:cytoplasm"/>
    <property type="evidence" value="ECO:0007669"/>
    <property type="project" value="UniProtKB-SubCell"/>
</dbReference>
<evidence type="ECO:0000256" key="1">
    <source>
        <dbReference type="ARBA" id="ARBA00022603"/>
    </source>
</evidence>
<name>E7A8Y7_HELFC</name>
<evidence type="ECO:0000256" key="5">
    <source>
        <dbReference type="HAMAP-Rule" id="MF_00658"/>
    </source>
</evidence>
<dbReference type="GeneID" id="36134498"/>
<dbReference type="GO" id="GO:0070038">
    <property type="term" value="F:rRNA (pseudouridine-N3-)-methyltransferase activity"/>
    <property type="evidence" value="ECO:0007669"/>
    <property type="project" value="UniProtKB-UniRule"/>
</dbReference>
<comment type="catalytic activity">
    <reaction evidence="5">
        <text>pseudouridine(1915) in 23S rRNA + S-adenosyl-L-methionine = N(3)-methylpseudouridine(1915) in 23S rRNA + S-adenosyl-L-homocysteine + H(+)</text>
        <dbReference type="Rhea" id="RHEA:42752"/>
        <dbReference type="Rhea" id="RHEA-COMP:10221"/>
        <dbReference type="Rhea" id="RHEA-COMP:10222"/>
        <dbReference type="ChEBI" id="CHEBI:15378"/>
        <dbReference type="ChEBI" id="CHEBI:57856"/>
        <dbReference type="ChEBI" id="CHEBI:59789"/>
        <dbReference type="ChEBI" id="CHEBI:65314"/>
        <dbReference type="ChEBI" id="CHEBI:74486"/>
        <dbReference type="EC" id="2.1.1.177"/>
    </reaction>
</comment>
<dbReference type="PIRSF" id="PIRSF004505">
    <property type="entry name" value="MT_bac"/>
    <property type="match status" value="1"/>
</dbReference>
<organism evidence="6 7">
    <name type="scientific">Helicobacter felis (strain ATCC 49179 / CCUG 28539 / NCTC 12436 / CS1)</name>
    <dbReference type="NCBI Taxonomy" id="936155"/>
    <lineage>
        <taxon>Bacteria</taxon>
        <taxon>Pseudomonadati</taxon>
        <taxon>Campylobacterota</taxon>
        <taxon>Epsilonproteobacteria</taxon>
        <taxon>Campylobacterales</taxon>
        <taxon>Helicobacteraceae</taxon>
        <taxon>Helicobacter</taxon>
    </lineage>
</organism>
<evidence type="ECO:0000256" key="4">
    <source>
        <dbReference type="ARBA" id="ARBA00038303"/>
    </source>
</evidence>
<dbReference type="Gene3D" id="3.40.1280.10">
    <property type="match status" value="1"/>
</dbReference>
<evidence type="ECO:0000256" key="2">
    <source>
        <dbReference type="ARBA" id="ARBA00022679"/>
    </source>
</evidence>
<dbReference type="OrthoDB" id="9806643at2"/>
<comment type="function">
    <text evidence="5">Specifically methylates the pseudouridine at position 1915 (m3Psi1915) in 23S rRNA.</text>
</comment>
<dbReference type="Pfam" id="PF02590">
    <property type="entry name" value="SPOUT_MTase"/>
    <property type="match status" value="1"/>
</dbReference>
<keyword evidence="5" id="KW-0698">rRNA processing</keyword>
<gene>
    <name evidence="5" type="primary">rlmH</name>
    <name evidence="6" type="ordered locus">Hfelis_03390</name>
</gene>
<dbReference type="KEGG" id="hfe:HFELIS_03390"/>
<dbReference type="PANTHER" id="PTHR33603:SF1">
    <property type="entry name" value="RIBOSOMAL RNA LARGE SUBUNIT METHYLTRANSFERASE H"/>
    <property type="match status" value="1"/>
</dbReference>
<evidence type="ECO:0000256" key="3">
    <source>
        <dbReference type="ARBA" id="ARBA00022691"/>
    </source>
</evidence>
<dbReference type="InterPro" id="IPR003742">
    <property type="entry name" value="RlmH-like"/>
</dbReference>
<dbReference type="InterPro" id="IPR029026">
    <property type="entry name" value="tRNA_m1G_MTases_N"/>
</dbReference>
<dbReference type="PANTHER" id="PTHR33603">
    <property type="entry name" value="METHYLTRANSFERASE"/>
    <property type="match status" value="1"/>
</dbReference>
<feature type="binding site" evidence="5">
    <location>
        <position position="66"/>
    </location>
    <ligand>
        <name>S-adenosyl-L-methionine</name>
        <dbReference type="ChEBI" id="CHEBI:59789"/>
    </ligand>
</feature>
<keyword evidence="7" id="KW-1185">Reference proteome</keyword>
<dbReference type="RefSeq" id="WP_013468794.1">
    <property type="nucleotide sequence ID" value="NC_014810.2"/>
</dbReference>
<proteinExistence type="inferred from homology"/>
<keyword evidence="3 5" id="KW-0949">S-adenosyl-L-methionine</keyword>
<dbReference type="AlphaFoldDB" id="E7A8Y7"/>
<dbReference type="CDD" id="cd18081">
    <property type="entry name" value="RlmH-like"/>
    <property type="match status" value="1"/>
</dbReference>
<sequence length="143" mass="16045">MTYCVYAISKPNPKLAPLVAHYQRQCLQFGAKLQIVDISPSKHNSKVSYTKALQPYLTPHTHLLALHPSGHTHTSESFSQLLASHARVHFFIAGAFGFDQNFLDRCVPLSLSALTLSHEIAKLVLCEQIFRALSLLNNHPYHK</sequence>
<keyword evidence="2 5" id="KW-0808">Transferase</keyword>
<accession>E7A8Y7</accession>
<feature type="binding site" evidence="5">
    <location>
        <position position="93"/>
    </location>
    <ligand>
        <name>S-adenosyl-L-methionine</name>
        <dbReference type="ChEBI" id="CHEBI:59789"/>
    </ligand>
</feature>
<dbReference type="HAMAP" id="MF_00658">
    <property type="entry name" value="23SrRNA_methyltr_H"/>
    <property type="match status" value="1"/>
</dbReference>
<dbReference type="InterPro" id="IPR029028">
    <property type="entry name" value="Alpha/beta_knot_MTases"/>
</dbReference>
<dbReference type="HOGENOM" id="CLU_100552_2_1_7"/>
<keyword evidence="5" id="KW-0963">Cytoplasm</keyword>